<keyword evidence="2" id="KW-0175">Coiled coil</keyword>
<dbReference type="OrthoDB" id="8112077at2759"/>
<reference evidence="5" key="2">
    <citation type="submission" date="2017-12" db="EMBL/GenBank/DDBJ databases">
        <title>Genome sequence of the Bar-tailed Godwit (Limosa lapponica baueri).</title>
        <authorList>
            <person name="Lima N.C.B."/>
            <person name="Parody-Merino A.M."/>
            <person name="Battley P.F."/>
            <person name="Fidler A.E."/>
            <person name="Prosdocimi F."/>
        </authorList>
    </citation>
    <scope>NUCLEOTIDE SEQUENCE [LARGE SCALE GENOMIC DNA]</scope>
</reference>
<proteinExistence type="predicted"/>
<organism evidence="4 5">
    <name type="scientific">Limosa lapponica baueri</name>
    <dbReference type="NCBI Taxonomy" id="1758121"/>
    <lineage>
        <taxon>Eukaryota</taxon>
        <taxon>Metazoa</taxon>
        <taxon>Chordata</taxon>
        <taxon>Craniata</taxon>
        <taxon>Vertebrata</taxon>
        <taxon>Euteleostomi</taxon>
        <taxon>Archelosauria</taxon>
        <taxon>Archosauria</taxon>
        <taxon>Dinosauria</taxon>
        <taxon>Saurischia</taxon>
        <taxon>Theropoda</taxon>
        <taxon>Coelurosauria</taxon>
        <taxon>Aves</taxon>
        <taxon>Neognathae</taxon>
        <taxon>Neoaves</taxon>
        <taxon>Charadriiformes</taxon>
        <taxon>Scolopacidae</taxon>
        <taxon>Limosa</taxon>
    </lineage>
</organism>
<dbReference type="NCBIfam" id="TIGR01537">
    <property type="entry name" value="portal_HK97"/>
    <property type="match status" value="1"/>
</dbReference>
<dbReference type="InterPro" id="IPR006427">
    <property type="entry name" value="Portal_HK97"/>
</dbReference>
<dbReference type="NCBIfam" id="TIGR01554">
    <property type="entry name" value="major_cap_HK97"/>
    <property type="match status" value="1"/>
</dbReference>
<name>A0A2I0SYS2_LIMLA</name>
<dbReference type="SUPFAM" id="SSF56563">
    <property type="entry name" value="Major capsid protein gp5"/>
    <property type="match status" value="1"/>
</dbReference>
<dbReference type="GO" id="GO:0006508">
    <property type="term" value="P:proteolysis"/>
    <property type="evidence" value="ECO:0007669"/>
    <property type="project" value="UniProtKB-KW"/>
</dbReference>
<dbReference type="Pfam" id="PF05065">
    <property type="entry name" value="Phage_capsid"/>
    <property type="match status" value="1"/>
</dbReference>
<dbReference type="Gene3D" id="3.30.2320.10">
    <property type="entry name" value="hypothetical protein PF0899 domain"/>
    <property type="match status" value="1"/>
</dbReference>
<gene>
    <name evidence="4" type="ORF">llap_22996</name>
</gene>
<dbReference type="InterPro" id="IPR006944">
    <property type="entry name" value="Phage/GTA_portal"/>
</dbReference>
<dbReference type="Proteomes" id="UP000233556">
    <property type="component" value="Unassembled WGS sequence"/>
</dbReference>
<accession>A0A2I0SYS2</accession>
<dbReference type="NCBIfam" id="TIGR01543">
    <property type="entry name" value="proheadase_HK97"/>
    <property type="match status" value="1"/>
</dbReference>
<dbReference type="InterPro" id="IPR006433">
    <property type="entry name" value="Prohead_protease"/>
</dbReference>
<protein>
    <submittedName>
        <fullName evidence="4">Capsid protein</fullName>
    </submittedName>
</protein>
<comment type="subcellular location">
    <subcellularLocation>
        <location evidence="1">Virion</location>
    </subcellularLocation>
</comment>
<evidence type="ECO:0000256" key="2">
    <source>
        <dbReference type="SAM" id="Coils"/>
    </source>
</evidence>
<dbReference type="GO" id="GO:0008233">
    <property type="term" value="F:peptidase activity"/>
    <property type="evidence" value="ECO:0007669"/>
    <property type="project" value="UniProtKB-KW"/>
</dbReference>
<evidence type="ECO:0000256" key="1">
    <source>
        <dbReference type="ARBA" id="ARBA00004328"/>
    </source>
</evidence>
<dbReference type="InterPro" id="IPR024455">
    <property type="entry name" value="Phage_capsid"/>
</dbReference>
<sequence>MFGYTDPATGDYVEVDLEVGGKSTKAGVRVTTKTALSISMVWSCVKILSESLSGLPLKLYEDSDGASPRTLVPRKDGAQKLLRKPNPFMTMLNFLKFVVVNMALRGNAFALIERNRHGEPIGLIPLGIDQVTIDTDEDLLYWVQPKDGERFPVSPENMLHFKIFSMDGIVGLSPIEYQAETMGLAKAGQQWSARFMRKGGFTGGYIIFKEFLTEKQQAQVMARFPDVRKGDADDIGKIAVLQGGPTFLPAGLSQKDAQFIESQQFQEEALAGIYGVPLWLANRAGKTSIMGSNLEQQLIGFVTFGLKPYVDAVEDEFNDKLYGRTSRFVEFAVEGLLRADSAGRATLFAAALGGSGGSGWMTINEVKAADEAGNFEGYAAVFDNVDLGDDVILKGAFTKVKTARNGRLKLALYHDLTRLVGTSEFTQDDRGLFLKGRVNLAVSYARDAYELMKDGSLDSMSIGFNTIEANFEQRAGRQVRVIKAAELWEASFVPFGMNPEAEVISVKSDIRLFENALRERMGLSQKEAAAVASLGYPALRRDGGSEATAIVEELKDISTLFTTHFGKKYDLAITEVEKGNQVATELKKEIQTQKDELQKVIDQVQDLEQKGVKLRGGPGEGKSFIDMVKSHDGYKALQQKSANAADIEVTKSDLASMKETKVTSAGIVVPNYDPTIQPGIRQELRIRDLLTSIPVSGQSYTYYRELLHTRGAGPVAEGALKPTSNVTFESVTDRVKKLAVWMPVTDEALDDVPQLFGYIQELLRYDLKLEEEAQILKGDGTGENLNGLMTQATTYDTALNKAGDTSIDIVRRGIYQVRKQSKLSADGVVMTELDWMNIELQKDGENRYLFANLQGLVTPVLWGRPVITSDSMDEGAPANGEDPATGGEFLIANFARSSILFDRMSFLFKMGLINDQFIRNERALLVEERLGLGVRRREALVKGRFAA</sequence>
<feature type="domain" description="Phage capsid-like C-terminal" evidence="3">
    <location>
        <begin position="668"/>
        <end position="945"/>
    </location>
</feature>
<dbReference type="AlphaFoldDB" id="A0A2I0SYS2"/>
<dbReference type="InterPro" id="IPR054612">
    <property type="entry name" value="Phage_capsid-like_C"/>
</dbReference>
<evidence type="ECO:0000313" key="4">
    <source>
        <dbReference type="EMBL" id="PKU26698.1"/>
    </source>
</evidence>
<feature type="coiled-coil region" evidence="2">
    <location>
        <begin position="576"/>
        <end position="610"/>
    </location>
</feature>
<reference evidence="5" key="1">
    <citation type="submission" date="2017-11" db="EMBL/GenBank/DDBJ databases">
        <authorList>
            <person name="Lima N.C."/>
            <person name="Parody-Merino A.M."/>
            <person name="Battley P.F."/>
            <person name="Fidler A.E."/>
            <person name="Prosdocimi F."/>
        </authorList>
    </citation>
    <scope>NUCLEOTIDE SEQUENCE [LARGE SCALE GENOMIC DNA]</scope>
</reference>
<dbReference type="Gene3D" id="3.30.2400.10">
    <property type="entry name" value="Major capsid protein gp5"/>
    <property type="match status" value="1"/>
</dbReference>
<keyword evidence="5" id="KW-1185">Reference proteome</keyword>
<evidence type="ECO:0000259" key="3">
    <source>
        <dbReference type="Pfam" id="PF05065"/>
    </source>
</evidence>
<evidence type="ECO:0000313" key="5">
    <source>
        <dbReference type="Proteomes" id="UP000233556"/>
    </source>
</evidence>
<dbReference type="EMBL" id="KZ537947">
    <property type="protein sequence ID" value="PKU26698.1"/>
    <property type="molecule type" value="Genomic_DNA"/>
</dbReference>
<dbReference type="Pfam" id="PF04860">
    <property type="entry name" value="Phage_portal"/>
    <property type="match status" value="1"/>
</dbReference>